<evidence type="ECO:0000256" key="2">
    <source>
        <dbReference type="ARBA" id="ARBA00022723"/>
    </source>
</evidence>
<evidence type="ECO:0000313" key="6">
    <source>
        <dbReference type="Proteomes" id="UP000242886"/>
    </source>
</evidence>
<dbReference type="SUPFAM" id="SSF47188">
    <property type="entry name" value="Hemerythrin-like"/>
    <property type="match status" value="1"/>
</dbReference>
<evidence type="ECO:0000259" key="4">
    <source>
        <dbReference type="Pfam" id="PF01814"/>
    </source>
</evidence>
<dbReference type="InterPro" id="IPR012312">
    <property type="entry name" value="Hemerythrin-like"/>
</dbReference>
<protein>
    <submittedName>
        <fullName evidence="5">Hemerythrin HHE cation binding region</fullName>
    </submittedName>
</protein>
<dbReference type="InterPro" id="IPR050669">
    <property type="entry name" value="Hemerythrin"/>
</dbReference>
<name>A0A7Z7HQS7_9PROT</name>
<dbReference type="GO" id="GO:0046872">
    <property type="term" value="F:metal ion binding"/>
    <property type="evidence" value="ECO:0007669"/>
    <property type="project" value="UniProtKB-KW"/>
</dbReference>
<keyword evidence="3" id="KW-0408">Iron</keyword>
<reference evidence="5" key="1">
    <citation type="submission" date="2017-03" db="EMBL/GenBank/DDBJ databases">
        <authorList>
            <consortium name="AG Boll"/>
        </authorList>
    </citation>
    <scope>NUCLEOTIDE SEQUENCE [LARGE SCALE GENOMIC DNA]</scope>
    <source>
        <strain evidence="5">Chol</strain>
    </source>
</reference>
<keyword evidence="2" id="KW-0479">Metal-binding</keyword>
<sequence>MADKRDGLEWHDDYAVGVLAIDEQHKHLLALLKRLDVLCQAHGVAALFHDARLSGLLQEFQEYAAYHFQTEESLMYTYLPEKGLTEASHVQAHLGYWQHIERLQAQHAAGVAGVDVMLNNFLKEWWLSHIQVTDRELGRQLNIQGVR</sequence>
<dbReference type="InterPro" id="IPR035938">
    <property type="entry name" value="Hemerythrin-like_sf"/>
</dbReference>
<proteinExistence type="inferred from homology"/>
<dbReference type="InterPro" id="IPR012827">
    <property type="entry name" value="Hemerythrin_metal-bd"/>
</dbReference>
<dbReference type="Proteomes" id="UP000242886">
    <property type="component" value="Chromosome SDENCHOL"/>
</dbReference>
<organism evidence="5 6">
    <name type="scientific">Sterolibacterium denitrificans</name>
    <dbReference type="NCBI Taxonomy" id="157592"/>
    <lineage>
        <taxon>Bacteria</taxon>
        <taxon>Pseudomonadati</taxon>
        <taxon>Pseudomonadota</taxon>
        <taxon>Betaproteobacteria</taxon>
        <taxon>Nitrosomonadales</taxon>
        <taxon>Sterolibacteriaceae</taxon>
        <taxon>Sterolibacterium</taxon>
    </lineage>
</organism>
<evidence type="ECO:0000256" key="1">
    <source>
        <dbReference type="ARBA" id="ARBA00010587"/>
    </source>
</evidence>
<dbReference type="NCBIfam" id="TIGR02481">
    <property type="entry name" value="hemeryth_dom"/>
    <property type="match status" value="1"/>
</dbReference>
<feature type="domain" description="Hemerythrin-like" evidence="4">
    <location>
        <begin position="20"/>
        <end position="139"/>
    </location>
</feature>
<evidence type="ECO:0000256" key="3">
    <source>
        <dbReference type="ARBA" id="ARBA00023004"/>
    </source>
</evidence>
<dbReference type="EMBL" id="LT837803">
    <property type="protein sequence ID" value="SMB25880.1"/>
    <property type="molecule type" value="Genomic_DNA"/>
</dbReference>
<keyword evidence="6" id="KW-1185">Reference proteome</keyword>
<evidence type="ECO:0000313" key="5">
    <source>
        <dbReference type="EMBL" id="SMB25880.1"/>
    </source>
</evidence>
<comment type="similarity">
    <text evidence="1">Belongs to the hemerythrin family.</text>
</comment>
<dbReference type="RefSeq" id="WP_154716551.1">
    <property type="nucleotide sequence ID" value="NZ_LT837803.1"/>
</dbReference>
<accession>A0A7Z7HQS7</accession>
<gene>
    <name evidence="5" type="ORF">SDENCHOL_11365</name>
</gene>
<dbReference type="AlphaFoldDB" id="A0A7Z7HQS7"/>
<dbReference type="Pfam" id="PF01814">
    <property type="entry name" value="Hemerythrin"/>
    <property type="match status" value="1"/>
</dbReference>
<dbReference type="Gene3D" id="1.20.120.50">
    <property type="entry name" value="Hemerythrin-like"/>
    <property type="match status" value="1"/>
</dbReference>
<dbReference type="CDD" id="cd12107">
    <property type="entry name" value="Hemerythrin"/>
    <property type="match status" value="1"/>
</dbReference>
<dbReference type="PANTHER" id="PTHR37164:SF1">
    <property type="entry name" value="BACTERIOHEMERYTHRIN"/>
    <property type="match status" value="1"/>
</dbReference>
<dbReference type="PANTHER" id="PTHR37164">
    <property type="entry name" value="BACTERIOHEMERYTHRIN"/>
    <property type="match status" value="1"/>
</dbReference>